<protein>
    <submittedName>
        <fullName evidence="1">Uncharacterized protein</fullName>
    </submittedName>
</protein>
<dbReference type="Proteomes" id="UP000004322">
    <property type="component" value="Unassembled WGS sequence"/>
</dbReference>
<accession>G5JQP6</accession>
<organism evidence="1 2">
    <name type="scientific">Streptococcus criceti HS-6</name>
    <dbReference type="NCBI Taxonomy" id="873449"/>
    <lineage>
        <taxon>Bacteria</taxon>
        <taxon>Bacillati</taxon>
        <taxon>Bacillota</taxon>
        <taxon>Bacilli</taxon>
        <taxon>Lactobacillales</taxon>
        <taxon>Streptococcaceae</taxon>
        <taxon>Streptococcus</taxon>
    </lineage>
</organism>
<proteinExistence type="predicted"/>
<dbReference type="EMBL" id="AEUV02000002">
    <property type="protein sequence ID" value="EHI74027.1"/>
    <property type="molecule type" value="Genomic_DNA"/>
</dbReference>
<gene>
    <name evidence="1" type="ORF">STRCR_1848</name>
</gene>
<name>G5JQP6_STRCG</name>
<evidence type="ECO:0000313" key="2">
    <source>
        <dbReference type="Proteomes" id="UP000004322"/>
    </source>
</evidence>
<dbReference type="AlphaFoldDB" id="G5JQP6"/>
<reference evidence="1" key="1">
    <citation type="submission" date="2011-07" db="EMBL/GenBank/DDBJ databases">
        <authorList>
            <person name="Stanhope M.J."/>
            <person name="Durkin A.S."/>
            <person name="Hostetler J."/>
            <person name="Kim M."/>
            <person name="Radune D."/>
            <person name="Singh I."/>
            <person name="Town C.D."/>
        </authorList>
    </citation>
    <scope>NUCLEOTIDE SEQUENCE [LARGE SCALE GENOMIC DNA]</scope>
    <source>
        <strain evidence="1">HS-6</strain>
    </source>
</reference>
<keyword evidence="2" id="KW-1185">Reference proteome</keyword>
<comment type="caution">
    <text evidence="1">The sequence shown here is derived from an EMBL/GenBank/DDBJ whole genome shotgun (WGS) entry which is preliminary data.</text>
</comment>
<evidence type="ECO:0000313" key="1">
    <source>
        <dbReference type="EMBL" id="EHI74027.1"/>
    </source>
</evidence>
<sequence>MLILEDIPRIERFARSKQRSNMIDFLDRISGEIGLIDKCVNDVMPA</sequence>